<keyword evidence="2" id="KW-1185">Reference proteome</keyword>
<sequence length="96" mass="10918">AENRPHQIPGKVKQSEQCSVFVRQIHKLLFQNCKYTGVEILTPVDHIVTCSLISEFSYRFTLIHERVRNNELSQMKKESSAICFQGAGVSGHTIQT</sequence>
<protein>
    <submittedName>
        <fullName evidence="1">Uncharacterized protein</fullName>
    </submittedName>
</protein>
<comment type="caution">
    <text evidence="1">The sequence shown here is derived from an EMBL/GenBank/DDBJ whole genome shotgun (WGS) entry which is preliminary data.</text>
</comment>
<dbReference type="AlphaFoldDB" id="A0A6S7H7P3"/>
<evidence type="ECO:0000313" key="2">
    <source>
        <dbReference type="Proteomes" id="UP001152795"/>
    </source>
</evidence>
<dbReference type="EMBL" id="CACRXK020003764">
    <property type="protein sequence ID" value="CAB4000146.1"/>
    <property type="molecule type" value="Genomic_DNA"/>
</dbReference>
<feature type="non-terminal residue" evidence="1">
    <location>
        <position position="96"/>
    </location>
</feature>
<proteinExistence type="predicted"/>
<accession>A0A6S7H7P3</accession>
<organism evidence="1 2">
    <name type="scientific">Paramuricea clavata</name>
    <name type="common">Red gorgonian</name>
    <name type="synonym">Violescent sea-whip</name>
    <dbReference type="NCBI Taxonomy" id="317549"/>
    <lineage>
        <taxon>Eukaryota</taxon>
        <taxon>Metazoa</taxon>
        <taxon>Cnidaria</taxon>
        <taxon>Anthozoa</taxon>
        <taxon>Octocorallia</taxon>
        <taxon>Malacalcyonacea</taxon>
        <taxon>Plexauridae</taxon>
        <taxon>Paramuricea</taxon>
    </lineage>
</organism>
<evidence type="ECO:0000313" key="1">
    <source>
        <dbReference type="EMBL" id="CAB4000146.1"/>
    </source>
</evidence>
<gene>
    <name evidence="1" type="ORF">PACLA_8A076581</name>
</gene>
<reference evidence="1" key="1">
    <citation type="submission" date="2020-04" db="EMBL/GenBank/DDBJ databases">
        <authorList>
            <person name="Alioto T."/>
            <person name="Alioto T."/>
            <person name="Gomez Garrido J."/>
        </authorList>
    </citation>
    <scope>NUCLEOTIDE SEQUENCE</scope>
    <source>
        <strain evidence="1">A484AB</strain>
    </source>
</reference>
<dbReference type="Proteomes" id="UP001152795">
    <property type="component" value="Unassembled WGS sequence"/>
</dbReference>
<name>A0A6S7H7P3_PARCT</name>
<feature type="non-terminal residue" evidence="1">
    <location>
        <position position="1"/>
    </location>
</feature>